<keyword evidence="3 4" id="KW-0620">Polyamine biosynthesis</keyword>
<dbReference type="PROSITE" id="PS51006">
    <property type="entry name" value="PABS_2"/>
    <property type="match status" value="1"/>
</dbReference>
<dbReference type="Proteomes" id="UP000766595">
    <property type="component" value="Unassembled WGS sequence"/>
</dbReference>
<keyword evidence="2 4" id="KW-0808">Transferase</keyword>
<proteinExistence type="inferred from homology"/>
<evidence type="ECO:0000313" key="7">
    <source>
        <dbReference type="EMBL" id="MBT9293153.1"/>
    </source>
</evidence>
<evidence type="ECO:0000313" key="8">
    <source>
        <dbReference type="Proteomes" id="UP000766595"/>
    </source>
</evidence>
<keyword evidence="8" id="KW-1185">Reference proteome</keyword>
<name>A0A947D9Q7_9HYPH</name>
<gene>
    <name evidence="7" type="ORF">KL771_27075</name>
</gene>
<evidence type="ECO:0000256" key="2">
    <source>
        <dbReference type="ARBA" id="ARBA00022679"/>
    </source>
</evidence>
<feature type="signal peptide" evidence="5">
    <location>
        <begin position="1"/>
        <end position="27"/>
    </location>
</feature>
<sequence>MQHLSRRQFAQAAFWLPTLALAGPVLAQTGDDPVEFVESQYNNIYIYKRGTQVSMTFGHNKRLYTESVMDTTDTKALPVEYTKFMTAAVAYTKTQNSILQIGLGGGRTSWYLHVHLPEAAIDVAEIDPKVIDLAKKYFAVKEEKNFAPVAMDGRLFLLRNPAKRYDLICIDAYRGPFVPFHLLTKEFYVKVAEHLTEGGIVAQNVEPSTMVFNAAVATMKSVFRQVDFFPASGNVVLVAYNDAERLSDADLLKRAEALQAKYAFRYPLTDLVKGRREPSNPVKGQVLTDDFAPVETLHAIERKNEKWK</sequence>
<dbReference type="Pfam" id="PF01564">
    <property type="entry name" value="Spermine_synth"/>
    <property type="match status" value="1"/>
</dbReference>
<evidence type="ECO:0000256" key="4">
    <source>
        <dbReference type="PROSITE-ProRule" id="PRU00354"/>
    </source>
</evidence>
<dbReference type="GO" id="GO:0010487">
    <property type="term" value="F:thermospermine synthase activity"/>
    <property type="evidence" value="ECO:0007669"/>
    <property type="project" value="TreeGrafter"/>
</dbReference>
<evidence type="ECO:0000259" key="6">
    <source>
        <dbReference type="PROSITE" id="PS51006"/>
    </source>
</evidence>
<comment type="similarity">
    <text evidence="1">Belongs to the spermidine/spermine synthase family.</text>
</comment>
<dbReference type="PANTHER" id="PTHR43317">
    <property type="entry name" value="THERMOSPERMINE SYNTHASE ACAULIS5"/>
    <property type="match status" value="1"/>
</dbReference>
<dbReference type="PANTHER" id="PTHR43317:SF1">
    <property type="entry name" value="THERMOSPERMINE SYNTHASE ACAULIS5"/>
    <property type="match status" value="1"/>
</dbReference>
<dbReference type="GO" id="GO:0006596">
    <property type="term" value="P:polyamine biosynthetic process"/>
    <property type="evidence" value="ECO:0007669"/>
    <property type="project" value="UniProtKB-UniRule"/>
</dbReference>
<dbReference type="EMBL" id="JAHHZF010000021">
    <property type="protein sequence ID" value="MBT9293153.1"/>
    <property type="molecule type" value="Genomic_DNA"/>
</dbReference>
<dbReference type="InterPro" id="IPR029063">
    <property type="entry name" value="SAM-dependent_MTases_sf"/>
</dbReference>
<dbReference type="SUPFAM" id="SSF53335">
    <property type="entry name" value="S-adenosyl-L-methionine-dependent methyltransferases"/>
    <property type="match status" value="1"/>
</dbReference>
<keyword evidence="5" id="KW-0732">Signal</keyword>
<protein>
    <submittedName>
        <fullName evidence="7">Fused MFS/spermidine synthase</fullName>
    </submittedName>
</protein>
<comment type="caution">
    <text evidence="7">The sequence shown here is derived from an EMBL/GenBank/DDBJ whole genome shotgun (WGS) entry which is preliminary data.</text>
</comment>
<reference evidence="7 8" key="1">
    <citation type="submission" date="2021-06" db="EMBL/GenBank/DDBJ databases">
        <authorList>
            <person name="Grouzdev D.S."/>
            <person name="Koziaeva V."/>
        </authorList>
    </citation>
    <scope>NUCLEOTIDE SEQUENCE [LARGE SCALE GENOMIC DNA]</scope>
    <source>
        <strain evidence="7 8">22</strain>
    </source>
</reference>
<evidence type="ECO:0000256" key="3">
    <source>
        <dbReference type="ARBA" id="ARBA00023115"/>
    </source>
</evidence>
<dbReference type="Gene3D" id="3.40.50.150">
    <property type="entry name" value="Vaccinia Virus protein VP39"/>
    <property type="match status" value="1"/>
</dbReference>
<feature type="domain" description="PABS" evidence="6">
    <location>
        <begin position="17"/>
        <end position="253"/>
    </location>
</feature>
<accession>A0A947D9Q7</accession>
<organism evidence="7 8">
    <name type="scientific">Prosthecodimorpha staleyi</name>
    <dbReference type="NCBI Taxonomy" id="2840188"/>
    <lineage>
        <taxon>Bacteria</taxon>
        <taxon>Pseudomonadati</taxon>
        <taxon>Pseudomonadota</taxon>
        <taxon>Alphaproteobacteria</taxon>
        <taxon>Hyphomicrobiales</taxon>
        <taxon>Ancalomicrobiaceae</taxon>
        <taxon>Prosthecodimorpha</taxon>
    </lineage>
</organism>
<dbReference type="RefSeq" id="WP_261971649.1">
    <property type="nucleotide sequence ID" value="NZ_JAHHZF010000021.1"/>
</dbReference>
<dbReference type="InterPro" id="IPR030374">
    <property type="entry name" value="PABS"/>
</dbReference>
<dbReference type="NCBIfam" id="NF037959">
    <property type="entry name" value="MFS_SpdSyn"/>
    <property type="match status" value="1"/>
</dbReference>
<feature type="chain" id="PRO_5037276976" evidence="5">
    <location>
        <begin position="28"/>
        <end position="308"/>
    </location>
</feature>
<evidence type="ECO:0000256" key="5">
    <source>
        <dbReference type="SAM" id="SignalP"/>
    </source>
</evidence>
<evidence type="ECO:0000256" key="1">
    <source>
        <dbReference type="ARBA" id="ARBA00007867"/>
    </source>
</evidence>
<feature type="active site" description="Proton acceptor" evidence="4">
    <location>
        <position position="171"/>
    </location>
</feature>
<dbReference type="AlphaFoldDB" id="A0A947D9Q7"/>